<dbReference type="EMBL" id="MNPV01000004">
    <property type="protein sequence ID" value="ONH44442.1"/>
    <property type="molecule type" value="Genomic_DNA"/>
</dbReference>
<sequence length="170" mass="16711">MKSLKTLVSLTALTVCMGAASMASAATITPAGPFTTSAGTIVVTSPSSAGAPITCGITFGGTVAGSGVVTITSASLTGGGLCGLPTLKNIPSPGWVLTATSYDPVTKKGTATVTNVGWTVAFPPSNCGAGTLNLVWDEPTQTLSTPSSQPLSGNCAVQSLTVKAPTLHVQ</sequence>
<dbReference type="OrthoDB" id="4461327at2"/>
<accession>A0A1V2JGJ5</accession>
<evidence type="ECO:0000313" key="2">
    <source>
        <dbReference type="EMBL" id="ONH44442.1"/>
    </source>
</evidence>
<feature type="chain" id="PRO_5010738603" evidence="1">
    <location>
        <begin position="26"/>
        <end position="170"/>
    </location>
</feature>
<proteinExistence type="predicted"/>
<organism evidence="2 3">
    <name type="scientific">Pseudomonas azotoformans</name>
    <dbReference type="NCBI Taxonomy" id="47878"/>
    <lineage>
        <taxon>Bacteria</taxon>
        <taxon>Pseudomonadati</taxon>
        <taxon>Pseudomonadota</taxon>
        <taxon>Gammaproteobacteria</taxon>
        <taxon>Pseudomonadales</taxon>
        <taxon>Pseudomonadaceae</taxon>
        <taxon>Pseudomonas</taxon>
    </lineage>
</organism>
<keyword evidence="1" id="KW-0732">Signal</keyword>
<evidence type="ECO:0000313" key="3">
    <source>
        <dbReference type="Proteomes" id="UP000188559"/>
    </source>
</evidence>
<evidence type="ECO:0000256" key="1">
    <source>
        <dbReference type="SAM" id="SignalP"/>
    </source>
</evidence>
<protein>
    <submittedName>
        <fullName evidence="2">Protein activator of alkane oxidation PraB</fullName>
    </submittedName>
</protein>
<dbReference type="Proteomes" id="UP000188559">
    <property type="component" value="Unassembled WGS sequence"/>
</dbReference>
<name>A0A1V2JGJ5_PSEAZ</name>
<reference evidence="2 3" key="1">
    <citation type="submission" date="2016-10" db="EMBL/GenBank/DDBJ databases">
        <title>Pseudomonas lactis sp. nov. and Pseudomonas paralactis sp. nov., isolated from bovine raw milk.</title>
        <authorList>
            <person name="Von Neubeck M."/>
            <person name="Huptas C."/>
            <person name="Glueck C."/>
            <person name="Krewinkel M."/>
            <person name="Stoeckel M."/>
            <person name="Stressler T."/>
            <person name="Fischer L."/>
            <person name="Hinrichs J."/>
            <person name="Scherer S."/>
            <person name="Wenning M."/>
        </authorList>
    </citation>
    <scope>NUCLEOTIDE SEQUENCE [LARGE SCALE GENOMIC DNA]</scope>
    <source>
        <strain evidence="2 3">DSM 18862</strain>
    </source>
</reference>
<comment type="caution">
    <text evidence="2">The sequence shown here is derived from an EMBL/GenBank/DDBJ whole genome shotgun (WGS) entry which is preliminary data.</text>
</comment>
<dbReference type="AlphaFoldDB" id="A0A1V2JGJ5"/>
<keyword evidence="3" id="KW-1185">Reference proteome</keyword>
<dbReference type="RefSeq" id="WP_071493125.1">
    <property type="nucleotide sequence ID" value="NZ_LT629702.1"/>
</dbReference>
<dbReference type="GeneID" id="57374129"/>
<feature type="signal peptide" evidence="1">
    <location>
        <begin position="1"/>
        <end position="25"/>
    </location>
</feature>
<dbReference type="NCBIfam" id="NF041562">
    <property type="entry name" value="PraB"/>
    <property type="match status" value="1"/>
</dbReference>
<gene>
    <name evidence="2" type="ORF">BLL37_14000</name>
</gene>